<name>A0A835H918_9MAGN</name>
<evidence type="ECO:0000313" key="1">
    <source>
        <dbReference type="EMBL" id="KAF9594615.1"/>
    </source>
</evidence>
<dbReference type="Proteomes" id="UP000631114">
    <property type="component" value="Unassembled WGS sequence"/>
</dbReference>
<dbReference type="AlphaFoldDB" id="A0A835H918"/>
<organism evidence="1 2">
    <name type="scientific">Coptis chinensis</name>
    <dbReference type="NCBI Taxonomy" id="261450"/>
    <lineage>
        <taxon>Eukaryota</taxon>
        <taxon>Viridiplantae</taxon>
        <taxon>Streptophyta</taxon>
        <taxon>Embryophyta</taxon>
        <taxon>Tracheophyta</taxon>
        <taxon>Spermatophyta</taxon>
        <taxon>Magnoliopsida</taxon>
        <taxon>Ranunculales</taxon>
        <taxon>Ranunculaceae</taxon>
        <taxon>Coptidoideae</taxon>
        <taxon>Coptis</taxon>
    </lineage>
</organism>
<accession>A0A835H918</accession>
<reference evidence="1 2" key="1">
    <citation type="submission" date="2020-10" db="EMBL/GenBank/DDBJ databases">
        <title>The Coptis chinensis genome and diversification of protoberbering-type alkaloids.</title>
        <authorList>
            <person name="Wang B."/>
            <person name="Shu S."/>
            <person name="Song C."/>
            <person name="Liu Y."/>
        </authorList>
    </citation>
    <scope>NUCLEOTIDE SEQUENCE [LARGE SCALE GENOMIC DNA]</scope>
    <source>
        <strain evidence="1">HL-2020</strain>
        <tissue evidence="1">Leaf</tissue>
    </source>
</reference>
<protein>
    <submittedName>
        <fullName evidence="1">Uncharacterized protein</fullName>
    </submittedName>
</protein>
<evidence type="ECO:0000313" key="2">
    <source>
        <dbReference type="Proteomes" id="UP000631114"/>
    </source>
</evidence>
<comment type="caution">
    <text evidence="1">The sequence shown here is derived from an EMBL/GenBank/DDBJ whole genome shotgun (WGS) entry which is preliminary data.</text>
</comment>
<proteinExistence type="predicted"/>
<dbReference type="EMBL" id="JADFTS010000008">
    <property type="protein sequence ID" value="KAF9594615.1"/>
    <property type="molecule type" value="Genomic_DNA"/>
</dbReference>
<gene>
    <name evidence="1" type="ORF">IFM89_034237</name>
</gene>
<sequence length="185" mass="20345">MGRVFVQMLSLKAFRVLFLCHYGMRGFSSPLLLWMPKRLLLTPPESTEALPTSVDTEGALERGEGNVLVKKRSETIEQAAPISVDEAASSTGCHPQSSPPVVTTMESIGDCGIDELLQPDYNITVEYRKYQRKYPQKKKTSKETNALPTQLGATLPLVSDTVAVLGSHEPVPVQQEEAVPQCSRM</sequence>
<keyword evidence="2" id="KW-1185">Reference proteome</keyword>